<keyword evidence="3" id="KW-1185">Reference proteome</keyword>
<organism evidence="4">
    <name type="scientific">Taenia asiatica</name>
    <name type="common">Asian tapeworm</name>
    <dbReference type="NCBI Taxonomy" id="60517"/>
    <lineage>
        <taxon>Eukaryota</taxon>
        <taxon>Metazoa</taxon>
        <taxon>Spiralia</taxon>
        <taxon>Lophotrochozoa</taxon>
        <taxon>Platyhelminthes</taxon>
        <taxon>Cestoda</taxon>
        <taxon>Eucestoda</taxon>
        <taxon>Cyclophyllidea</taxon>
        <taxon>Taeniidae</taxon>
        <taxon>Taenia</taxon>
    </lineage>
</organism>
<reference evidence="2 3" key="2">
    <citation type="submission" date="2018-11" db="EMBL/GenBank/DDBJ databases">
        <authorList>
            <consortium name="Pathogen Informatics"/>
        </authorList>
    </citation>
    <scope>NUCLEOTIDE SEQUENCE [LARGE SCALE GENOMIC DNA]</scope>
</reference>
<dbReference type="InterPro" id="IPR016162">
    <property type="entry name" value="Ald_DH_N"/>
</dbReference>
<dbReference type="SUPFAM" id="SSF53720">
    <property type="entry name" value="ALDH-like"/>
    <property type="match status" value="1"/>
</dbReference>
<keyword evidence="1" id="KW-0560">Oxidoreductase</keyword>
<evidence type="ECO:0000313" key="4">
    <source>
        <dbReference type="WBParaSite" id="TASK_0000077401-mRNA-1"/>
    </source>
</evidence>
<dbReference type="InterPro" id="IPR012394">
    <property type="entry name" value="Aldehyde_DH_NAD(P)"/>
</dbReference>
<dbReference type="WBParaSite" id="TASK_0000077401-mRNA-1">
    <property type="protein sequence ID" value="TASK_0000077401-mRNA-1"/>
    <property type="gene ID" value="TASK_0000077401"/>
</dbReference>
<dbReference type="STRING" id="60517.A0A0R3VU16"/>
<dbReference type="AlphaFoldDB" id="A0A0R3VU16"/>
<dbReference type="PANTHER" id="PTHR43570:SF16">
    <property type="entry name" value="ALDEHYDE DEHYDROGENASE TYPE III, ISOFORM Q"/>
    <property type="match status" value="1"/>
</dbReference>
<dbReference type="EMBL" id="UYRS01000120">
    <property type="protein sequence ID" value="VDK21772.1"/>
    <property type="molecule type" value="Genomic_DNA"/>
</dbReference>
<dbReference type="GO" id="GO:0004029">
    <property type="term" value="F:aldehyde dehydrogenase (NAD+) activity"/>
    <property type="evidence" value="ECO:0007669"/>
    <property type="project" value="TreeGrafter"/>
</dbReference>
<evidence type="ECO:0000256" key="1">
    <source>
        <dbReference type="ARBA" id="ARBA00023002"/>
    </source>
</evidence>
<dbReference type="InterPro" id="IPR016161">
    <property type="entry name" value="Ald_DH/histidinol_DH"/>
</dbReference>
<dbReference type="Gene3D" id="3.40.605.10">
    <property type="entry name" value="Aldehyde Dehydrogenase, Chain A, domain 1"/>
    <property type="match status" value="1"/>
</dbReference>
<evidence type="ECO:0000313" key="3">
    <source>
        <dbReference type="Proteomes" id="UP000282613"/>
    </source>
</evidence>
<evidence type="ECO:0000313" key="2">
    <source>
        <dbReference type="EMBL" id="VDK21772.1"/>
    </source>
</evidence>
<gene>
    <name evidence="2" type="ORF">TASK_LOCUS775</name>
</gene>
<protein>
    <submittedName>
        <fullName evidence="4">GED domain-containing protein</fullName>
    </submittedName>
</protein>
<name>A0A0R3VU16_TAEAS</name>
<proteinExistence type="predicted"/>
<sequence length="102" mass="11708">MTTFDISKLKVPFVDIPPSSIEERKDILRQLRTMLIDNEDELCKAIYADLRKSRMECLTCEILPLKLEITNLINNLDEWAGEKSVSLFLKDVLSPVLLVVSQ</sequence>
<dbReference type="OrthoDB" id="440325at2759"/>
<accession>A0A0R3VU16</accession>
<dbReference type="GO" id="GO:0005737">
    <property type="term" value="C:cytoplasm"/>
    <property type="evidence" value="ECO:0007669"/>
    <property type="project" value="TreeGrafter"/>
</dbReference>
<dbReference type="Proteomes" id="UP000282613">
    <property type="component" value="Unassembled WGS sequence"/>
</dbReference>
<dbReference type="GO" id="GO:0006081">
    <property type="term" value="P:aldehyde metabolic process"/>
    <property type="evidence" value="ECO:0007669"/>
    <property type="project" value="InterPro"/>
</dbReference>
<dbReference type="PANTHER" id="PTHR43570">
    <property type="entry name" value="ALDEHYDE DEHYDROGENASE"/>
    <property type="match status" value="1"/>
</dbReference>
<reference evidence="4" key="1">
    <citation type="submission" date="2017-02" db="UniProtKB">
        <authorList>
            <consortium name="WormBaseParasite"/>
        </authorList>
    </citation>
    <scope>IDENTIFICATION</scope>
</reference>